<sequence>MSLHHLNCQSLRFIFPLYRLKGWGCEYFWTALPFGFFGRMQCFLLTMATFTGFWSDGVVVQLWTTLGFLRPTWLFSMQISSTVTVQPTHR</sequence>
<comment type="caution">
    <text evidence="1">The sequence shown here is derived from an EMBL/GenBank/DDBJ whole genome shotgun (WGS) entry which is preliminary data.</text>
</comment>
<proteinExistence type="predicted"/>
<organism evidence="1 2">
    <name type="scientific">Platanthera guangdongensis</name>
    <dbReference type="NCBI Taxonomy" id="2320717"/>
    <lineage>
        <taxon>Eukaryota</taxon>
        <taxon>Viridiplantae</taxon>
        <taxon>Streptophyta</taxon>
        <taxon>Embryophyta</taxon>
        <taxon>Tracheophyta</taxon>
        <taxon>Spermatophyta</taxon>
        <taxon>Magnoliopsida</taxon>
        <taxon>Liliopsida</taxon>
        <taxon>Asparagales</taxon>
        <taxon>Orchidaceae</taxon>
        <taxon>Orchidoideae</taxon>
        <taxon>Orchideae</taxon>
        <taxon>Orchidinae</taxon>
        <taxon>Platanthera</taxon>
    </lineage>
</organism>
<keyword evidence="2" id="KW-1185">Reference proteome</keyword>
<dbReference type="Proteomes" id="UP001412067">
    <property type="component" value="Unassembled WGS sequence"/>
</dbReference>
<dbReference type="EMBL" id="JBBWWR010000001">
    <property type="protein sequence ID" value="KAK8971277.1"/>
    <property type="molecule type" value="Genomic_DNA"/>
</dbReference>
<accession>A0ABR2N545</accession>
<gene>
    <name evidence="1" type="ORF">KSP40_PGU010373</name>
</gene>
<evidence type="ECO:0000313" key="1">
    <source>
        <dbReference type="EMBL" id="KAK8971277.1"/>
    </source>
</evidence>
<reference evidence="1 2" key="1">
    <citation type="journal article" date="2022" name="Nat. Plants">
        <title>Genomes of leafy and leafless Platanthera orchids illuminate the evolution of mycoheterotrophy.</title>
        <authorList>
            <person name="Li M.H."/>
            <person name="Liu K.W."/>
            <person name="Li Z."/>
            <person name="Lu H.C."/>
            <person name="Ye Q.L."/>
            <person name="Zhang D."/>
            <person name="Wang J.Y."/>
            <person name="Li Y.F."/>
            <person name="Zhong Z.M."/>
            <person name="Liu X."/>
            <person name="Yu X."/>
            <person name="Liu D.K."/>
            <person name="Tu X.D."/>
            <person name="Liu B."/>
            <person name="Hao Y."/>
            <person name="Liao X.Y."/>
            <person name="Jiang Y.T."/>
            <person name="Sun W.H."/>
            <person name="Chen J."/>
            <person name="Chen Y.Q."/>
            <person name="Ai Y."/>
            <person name="Zhai J.W."/>
            <person name="Wu S.S."/>
            <person name="Zhou Z."/>
            <person name="Hsiao Y.Y."/>
            <person name="Wu W.L."/>
            <person name="Chen Y.Y."/>
            <person name="Lin Y.F."/>
            <person name="Hsu J.L."/>
            <person name="Li C.Y."/>
            <person name="Wang Z.W."/>
            <person name="Zhao X."/>
            <person name="Zhong W.Y."/>
            <person name="Ma X.K."/>
            <person name="Ma L."/>
            <person name="Huang J."/>
            <person name="Chen G.Z."/>
            <person name="Huang M.Z."/>
            <person name="Huang L."/>
            <person name="Peng D.H."/>
            <person name="Luo Y.B."/>
            <person name="Zou S.Q."/>
            <person name="Chen S.P."/>
            <person name="Lan S."/>
            <person name="Tsai W.C."/>
            <person name="Van de Peer Y."/>
            <person name="Liu Z.J."/>
        </authorList>
    </citation>
    <scope>NUCLEOTIDE SEQUENCE [LARGE SCALE GENOMIC DNA]</scope>
    <source>
        <strain evidence="1">Lor288</strain>
    </source>
</reference>
<protein>
    <submittedName>
        <fullName evidence="1">Uncharacterized protein</fullName>
    </submittedName>
</protein>
<evidence type="ECO:0000313" key="2">
    <source>
        <dbReference type="Proteomes" id="UP001412067"/>
    </source>
</evidence>
<name>A0ABR2N545_9ASPA</name>